<dbReference type="SUPFAM" id="SSF56672">
    <property type="entry name" value="DNA/RNA polymerases"/>
    <property type="match status" value="1"/>
</dbReference>
<feature type="compositionally biased region" description="Pro residues" evidence="1">
    <location>
        <begin position="82"/>
        <end position="101"/>
    </location>
</feature>
<feature type="compositionally biased region" description="Low complexity" evidence="1">
    <location>
        <begin position="282"/>
        <end position="322"/>
    </location>
</feature>
<reference evidence="3" key="1">
    <citation type="submission" date="2023-07" db="EMBL/GenBank/DDBJ databases">
        <title>A chromosome-level genome assembly of Lolium multiflorum.</title>
        <authorList>
            <person name="Chen Y."/>
            <person name="Copetti D."/>
            <person name="Kolliker R."/>
            <person name="Studer B."/>
        </authorList>
    </citation>
    <scope>NUCLEOTIDE SEQUENCE</scope>
    <source>
        <strain evidence="3">02402/16</strain>
        <tissue evidence="3">Leaf</tissue>
    </source>
</reference>
<accession>A0AAD8TN67</accession>
<evidence type="ECO:0000313" key="4">
    <source>
        <dbReference type="Proteomes" id="UP001231189"/>
    </source>
</evidence>
<evidence type="ECO:0000313" key="3">
    <source>
        <dbReference type="EMBL" id="KAK1684898.1"/>
    </source>
</evidence>
<evidence type="ECO:0000256" key="1">
    <source>
        <dbReference type="SAM" id="MobiDB-lite"/>
    </source>
</evidence>
<sequence length="519" mass="54159">MSSAASTSTNADALPASLAALLSGGTTGSSSAMSSSVLGTHSAGHFFSQPYGAIGVHQITPYVAPASASSSSSAPATSPVLSAPPPAAPQAVPPPAAPLPQPRTRSRSSPRSRLHRPPPTPATITVGGMEAIGHVPNANSVASMAAMATQGYTQSYPVDPAWYMDMGATDHLTSELGKLSSREPYQGHDKVHTANGAGVGRGASLHLLDEGAPSAPSHVGSEDVHAGSEDVHAGVPAPVCGPVAAPLILDVPPVRGHAALDGPVQRPVSPSTPISPGPASPPAESASPVSTPPSTAASSAPRSPASTAPSSSAPASSAPVTTEPRRPVTRSQHGIFRPRERTDGTVSWLAACMAHSVADPTAEPRHFQAAMTIPHWRAAMELEYNALLQNQTWRLVPPPPGANIIDSKWVFKVKKHADGSIERYKARLVAKGFKQCYGLDYEDTFSPVVKPTTIRLLLSLAVTRQWSLRQLDVQNAFLHGILEEEVYMRQPPGFVDPQHPHHLCKLVKALYGLKQAPRA</sequence>
<dbReference type="AlphaFoldDB" id="A0AAD8TN67"/>
<feature type="region of interest" description="Disordered" evidence="1">
    <location>
        <begin position="207"/>
        <end position="229"/>
    </location>
</feature>
<dbReference type="Proteomes" id="UP001231189">
    <property type="component" value="Unassembled WGS sequence"/>
</dbReference>
<proteinExistence type="predicted"/>
<dbReference type="InterPro" id="IPR043502">
    <property type="entry name" value="DNA/RNA_pol_sf"/>
</dbReference>
<comment type="caution">
    <text evidence="3">The sequence shown here is derived from an EMBL/GenBank/DDBJ whole genome shotgun (WGS) entry which is preliminary data.</text>
</comment>
<feature type="region of interest" description="Disordered" evidence="1">
    <location>
        <begin position="66"/>
        <end position="127"/>
    </location>
</feature>
<protein>
    <recommendedName>
        <fullName evidence="2">Reverse transcriptase Ty1/copia-type domain-containing protein</fullName>
    </recommendedName>
</protein>
<organism evidence="3 4">
    <name type="scientific">Lolium multiflorum</name>
    <name type="common">Italian ryegrass</name>
    <name type="synonym">Lolium perenne subsp. multiflorum</name>
    <dbReference type="NCBI Taxonomy" id="4521"/>
    <lineage>
        <taxon>Eukaryota</taxon>
        <taxon>Viridiplantae</taxon>
        <taxon>Streptophyta</taxon>
        <taxon>Embryophyta</taxon>
        <taxon>Tracheophyta</taxon>
        <taxon>Spermatophyta</taxon>
        <taxon>Magnoliopsida</taxon>
        <taxon>Liliopsida</taxon>
        <taxon>Poales</taxon>
        <taxon>Poaceae</taxon>
        <taxon>BOP clade</taxon>
        <taxon>Pooideae</taxon>
        <taxon>Poodae</taxon>
        <taxon>Poeae</taxon>
        <taxon>Poeae Chloroplast Group 2 (Poeae type)</taxon>
        <taxon>Loliodinae</taxon>
        <taxon>Loliinae</taxon>
        <taxon>Lolium</taxon>
    </lineage>
</organism>
<feature type="domain" description="Reverse transcriptase Ty1/copia-type" evidence="2">
    <location>
        <begin position="390"/>
        <end position="518"/>
    </location>
</feature>
<evidence type="ECO:0000259" key="2">
    <source>
        <dbReference type="Pfam" id="PF07727"/>
    </source>
</evidence>
<feature type="region of interest" description="Disordered" evidence="1">
    <location>
        <begin position="182"/>
        <end position="201"/>
    </location>
</feature>
<feature type="compositionally biased region" description="Basic residues" evidence="1">
    <location>
        <begin position="104"/>
        <end position="116"/>
    </location>
</feature>
<gene>
    <name evidence="3" type="ORF">QYE76_045746</name>
</gene>
<dbReference type="Pfam" id="PF07727">
    <property type="entry name" value="RVT_2"/>
    <property type="match status" value="1"/>
</dbReference>
<feature type="compositionally biased region" description="Low complexity" evidence="1">
    <location>
        <begin position="66"/>
        <end position="81"/>
    </location>
</feature>
<feature type="compositionally biased region" description="Basic and acidic residues" evidence="1">
    <location>
        <begin position="220"/>
        <end position="229"/>
    </location>
</feature>
<dbReference type="InterPro" id="IPR013103">
    <property type="entry name" value="RVT_2"/>
</dbReference>
<feature type="region of interest" description="Disordered" evidence="1">
    <location>
        <begin position="258"/>
        <end position="340"/>
    </location>
</feature>
<dbReference type="EMBL" id="JAUUTY010000002">
    <property type="protein sequence ID" value="KAK1684898.1"/>
    <property type="molecule type" value="Genomic_DNA"/>
</dbReference>
<keyword evidence="4" id="KW-1185">Reference proteome</keyword>
<name>A0AAD8TN67_LOLMU</name>